<feature type="region of interest" description="Disordered" evidence="6">
    <location>
        <begin position="603"/>
        <end position="709"/>
    </location>
</feature>
<feature type="compositionally biased region" description="Basic and acidic residues" evidence="6">
    <location>
        <begin position="689"/>
        <end position="698"/>
    </location>
</feature>
<comment type="caution">
    <text evidence="9">The sequence shown here is derived from an EMBL/GenBank/DDBJ whole genome shotgun (WGS) entry which is preliminary data.</text>
</comment>
<dbReference type="SUPFAM" id="SSF57850">
    <property type="entry name" value="RING/U-box"/>
    <property type="match status" value="1"/>
</dbReference>
<evidence type="ECO:0000259" key="8">
    <source>
        <dbReference type="PROSITE" id="PS50119"/>
    </source>
</evidence>
<organism evidence="9 10">
    <name type="scientific">Dimorphilus gyrociliatus</name>
    <dbReference type="NCBI Taxonomy" id="2664684"/>
    <lineage>
        <taxon>Eukaryota</taxon>
        <taxon>Metazoa</taxon>
        <taxon>Spiralia</taxon>
        <taxon>Lophotrochozoa</taxon>
        <taxon>Annelida</taxon>
        <taxon>Polychaeta</taxon>
        <taxon>Polychaeta incertae sedis</taxon>
        <taxon>Dinophilidae</taxon>
        <taxon>Dimorphilus</taxon>
    </lineage>
</organism>
<feature type="region of interest" description="Disordered" evidence="6">
    <location>
        <begin position="463"/>
        <end position="584"/>
    </location>
</feature>
<dbReference type="InterPro" id="IPR001841">
    <property type="entry name" value="Znf_RING"/>
</dbReference>
<evidence type="ECO:0000256" key="2">
    <source>
        <dbReference type="ARBA" id="ARBA00022771"/>
    </source>
</evidence>
<dbReference type="Gene3D" id="3.30.40.10">
    <property type="entry name" value="Zinc/RING finger domain, C3HC4 (zinc finger)"/>
    <property type="match status" value="1"/>
</dbReference>
<keyword evidence="3" id="KW-0862">Zinc</keyword>
<dbReference type="InterPro" id="IPR017907">
    <property type="entry name" value="Znf_RING_CS"/>
</dbReference>
<feature type="domain" description="B box-type" evidence="8">
    <location>
        <begin position="231"/>
        <end position="272"/>
    </location>
</feature>
<feature type="coiled-coil region" evidence="5">
    <location>
        <begin position="343"/>
        <end position="374"/>
    </location>
</feature>
<evidence type="ECO:0000313" key="10">
    <source>
        <dbReference type="Proteomes" id="UP000549394"/>
    </source>
</evidence>
<evidence type="ECO:0000256" key="4">
    <source>
        <dbReference type="PROSITE-ProRule" id="PRU00024"/>
    </source>
</evidence>
<dbReference type="PROSITE" id="PS50119">
    <property type="entry name" value="ZF_BBOX"/>
    <property type="match status" value="1"/>
</dbReference>
<feature type="domain" description="RING-type" evidence="7">
    <location>
        <begin position="107"/>
        <end position="153"/>
    </location>
</feature>
<keyword evidence="1" id="KW-0479">Metal-binding</keyword>
<dbReference type="EMBL" id="CAJFCJ010000014">
    <property type="protein sequence ID" value="CAD5121640.1"/>
    <property type="molecule type" value="Genomic_DNA"/>
</dbReference>
<dbReference type="AlphaFoldDB" id="A0A7I8VZH7"/>
<feature type="compositionally biased region" description="Polar residues" evidence="6">
    <location>
        <begin position="700"/>
        <end position="709"/>
    </location>
</feature>
<dbReference type="InterPro" id="IPR018957">
    <property type="entry name" value="Znf_C3HC4_RING-type"/>
</dbReference>
<gene>
    <name evidence="9" type="ORF">DGYR_LOCUS9566</name>
</gene>
<protein>
    <submittedName>
        <fullName evidence="9">Uncharacterized protein</fullName>
    </submittedName>
</protein>
<keyword evidence="10" id="KW-1185">Reference proteome</keyword>
<sequence>MERSKIRWDDGVGDFKTEDNEIAESVGSIRRADMNIYPFYGGGQPLMAQQVSSFQSGYQTGLSQKPEQYIYIDGQRVRKVRLGWRTKLSTRLPFIKRSRLRFVEGTCSMCVQRLVEPRFMRTCPHGFCESCLRAYVDKKRLIIGERLPCPVCNIPCPNPLPITNLPRFQQIICSLNPYHGPASVTCEECQKSVCDECAPIFREMHSSKVFESHQLEATRQAECHVVHPYSKRLMYCKRHQDILCRKWCNNCSVAICINCVNDIHKEHEYVDLKALAEKRIAELEYLLSLVIQKIKENKKADKDIVKSSSKSGGTLSPIKKTSRESTSSRKLRDRIKEYCEGEKKILKRAYQDAVRAIRDQEKNMKRELEESDKKYISARTAYKKAVKQAKKVAKRLSEHINYLINKADYHEITHDAVYQVRKEVEMITTIPAPPKEKDIRIVSTGVALKVEFMVNKVRAFIKKSDGDQESSDSEGDILNHPISRPLGLLKRSPRPSRESLEREPSDTRNKFRKTKKNTSKSDFQESLSIDSCKVQPKPKGKIEGSLEELDELKKEQLSLESKSSKKSKKSKVRKQERARFAEKHNDPEQVVEIYVTDVSNRLKTRGEKEEVDKTGMLKTVASQTMTQIAETVERKAKKKEKKAEKKNERKKKKKTKIKRMGSDEIDKLIEKSESEDDTDENLEDEADENERRDEDKLNTKKLSTLRGNASGNSNAIHSGIQLFTARITASPIPENFANESLINESALFLNQAKIRKSEISKEDRSDTTLSSFQSTSHLSKEGNQITDYSVISKLTLDENYVIRDICLTKNCLILGLECIWEVDSGQLISLPKNSLGEGYAMESKKILFNGAIRCCSATYDGQEIYFAAETSQKASCRLYCLKSNQGIQIVEIFDDVKALHLNPSSFNHGTVIAKLKGDKFYTISHWTQNFKKLVWKEMLSKSIDTDNRLFIRHDHKLNTIAITDCSNLWIVERNDTSCVYNLTKGPPSPLGICLYKTGFLIAYHNGLAFFDDDGKRRQDLINQLPYSCIAAYDELVDKLYIGTLNGHLYILEVISKNKEEANE</sequence>
<feature type="compositionally biased region" description="Basic and acidic residues" evidence="6">
    <location>
        <begin position="660"/>
        <end position="672"/>
    </location>
</feature>
<feature type="compositionally biased region" description="Basic and acidic residues" evidence="6">
    <location>
        <begin position="604"/>
        <end position="615"/>
    </location>
</feature>
<dbReference type="Proteomes" id="UP000549394">
    <property type="component" value="Unassembled WGS sequence"/>
</dbReference>
<dbReference type="PROSITE" id="PS50089">
    <property type="entry name" value="ZF_RING_2"/>
    <property type="match status" value="1"/>
</dbReference>
<feature type="compositionally biased region" description="Basic and acidic residues" evidence="6">
    <location>
        <begin position="573"/>
        <end position="584"/>
    </location>
</feature>
<feature type="region of interest" description="Disordered" evidence="6">
    <location>
        <begin position="302"/>
        <end position="329"/>
    </location>
</feature>
<dbReference type="SMART" id="SM00336">
    <property type="entry name" value="BBOX"/>
    <property type="match status" value="1"/>
</dbReference>
<proteinExistence type="predicted"/>
<reference evidence="9 10" key="1">
    <citation type="submission" date="2020-08" db="EMBL/GenBank/DDBJ databases">
        <authorList>
            <person name="Hejnol A."/>
        </authorList>
    </citation>
    <scope>NUCLEOTIDE SEQUENCE [LARGE SCALE GENOMIC DNA]</scope>
</reference>
<keyword evidence="5" id="KW-0175">Coiled coil</keyword>
<evidence type="ECO:0000256" key="3">
    <source>
        <dbReference type="ARBA" id="ARBA00022833"/>
    </source>
</evidence>
<dbReference type="SUPFAM" id="SSF69322">
    <property type="entry name" value="Tricorn protease domain 2"/>
    <property type="match status" value="1"/>
</dbReference>
<evidence type="ECO:0000259" key="7">
    <source>
        <dbReference type="PROSITE" id="PS50089"/>
    </source>
</evidence>
<dbReference type="SUPFAM" id="SSF57845">
    <property type="entry name" value="B-box zinc-binding domain"/>
    <property type="match status" value="1"/>
</dbReference>
<accession>A0A7I8VZH7</accession>
<evidence type="ECO:0000313" key="9">
    <source>
        <dbReference type="EMBL" id="CAD5121640.1"/>
    </source>
</evidence>
<dbReference type="InterPro" id="IPR013083">
    <property type="entry name" value="Znf_RING/FYVE/PHD"/>
</dbReference>
<dbReference type="Pfam" id="PF00097">
    <property type="entry name" value="zf-C3HC4"/>
    <property type="match status" value="1"/>
</dbReference>
<dbReference type="InterPro" id="IPR000315">
    <property type="entry name" value="Znf_B-box"/>
</dbReference>
<feature type="compositionally biased region" description="Acidic residues" evidence="6">
    <location>
        <begin position="673"/>
        <end position="688"/>
    </location>
</feature>
<dbReference type="PANTHER" id="PTHR25462:SF296">
    <property type="entry name" value="MEIOTIC P26, ISOFORM F"/>
    <property type="match status" value="1"/>
</dbReference>
<feature type="compositionally biased region" description="Polar residues" evidence="6">
    <location>
        <begin position="620"/>
        <end position="629"/>
    </location>
</feature>
<keyword evidence="2 4" id="KW-0863">Zinc-finger</keyword>
<dbReference type="PANTHER" id="PTHR25462">
    <property type="entry name" value="BONUS, ISOFORM C-RELATED"/>
    <property type="match status" value="1"/>
</dbReference>
<evidence type="ECO:0000256" key="6">
    <source>
        <dbReference type="SAM" id="MobiDB-lite"/>
    </source>
</evidence>
<feature type="compositionally biased region" description="Basic and acidic residues" evidence="6">
    <location>
        <begin position="495"/>
        <end position="509"/>
    </location>
</feature>
<feature type="compositionally biased region" description="Basic residues" evidence="6">
    <location>
        <begin position="648"/>
        <end position="659"/>
    </location>
</feature>
<evidence type="ECO:0000256" key="1">
    <source>
        <dbReference type="ARBA" id="ARBA00022723"/>
    </source>
</evidence>
<dbReference type="PROSITE" id="PS00518">
    <property type="entry name" value="ZF_RING_1"/>
    <property type="match status" value="1"/>
</dbReference>
<evidence type="ECO:0000256" key="5">
    <source>
        <dbReference type="SAM" id="Coils"/>
    </source>
</evidence>
<name>A0A7I8VZH7_9ANNE</name>
<dbReference type="InterPro" id="IPR047153">
    <property type="entry name" value="TRIM45/56/19-like"/>
</dbReference>
<dbReference type="GO" id="GO:0008270">
    <property type="term" value="F:zinc ion binding"/>
    <property type="evidence" value="ECO:0007669"/>
    <property type="project" value="UniProtKB-KW"/>
</dbReference>
<dbReference type="Gene3D" id="3.30.160.60">
    <property type="entry name" value="Classic Zinc Finger"/>
    <property type="match status" value="1"/>
</dbReference>